<evidence type="ECO:0000259" key="2">
    <source>
        <dbReference type="SMART" id="SM00849"/>
    </source>
</evidence>
<feature type="domain" description="Beta-Casp" evidence="3">
    <location>
        <begin position="239"/>
        <end position="364"/>
    </location>
</feature>
<reference evidence="4 5" key="1">
    <citation type="journal article" date="2016" name="Nat. Commun.">
        <title>Thousands of microbial genomes shed light on interconnected biogeochemical processes in an aquifer system.</title>
        <authorList>
            <person name="Anantharaman K."/>
            <person name="Brown C.T."/>
            <person name="Hug L.A."/>
            <person name="Sharon I."/>
            <person name="Castelle C.J."/>
            <person name="Probst A.J."/>
            <person name="Thomas B.C."/>
            <person name="Singh A."/>
            <person name="Wilkins M.J."/>
            <person name="Karaoz U."/>
            <person name="Brodie E.L."/>
            <person name="Williams K.H."/>
            <person name="Hubbard S.S."/>
            <person name="Banfield J.F."/>
        </authorList>
    </citation>
    <scope>NUCLEOTIDE SEQUENCE [LARGE SCALE GENOMIC DNA]</scope>
</reference>
<dbReference type="Pfam" id="PF00753">
    <property type="entry name" value="Lactamase_B"/>
    <property type="match status" value="1"/>
</dbReference>
<gene>
    <name evidence="4" type="ORF">A3J48_04250</name>
</gene>
<dbReference type="InterPro" id="IPR001279">
    <property type="entry name" value="Metallo-B-lactamas"/>
</dbReference>
<feature type="domain" description="Metallo-beta-lactamase" evidence="2">
    <location>
        <begin position="13"/>
        <end position="224"/>
    </location>
</feature>
<proteinExistence type="predicted"/>
<dbReference type="CDD" id="cd16295">
    <property type="entry name" value="TTHA0252-CPSF-like_MBL-fold"/>
    <property type="match status" value="1"/>
</dbReference>
<dbReference type="AlphaFoldDB" id="A0A1F5P4H4"/>
<dbReference type="SUPFAM" id="SSF56281">
    <property type="entry name" value="Metallo-hydrolase/oxidoreductase"/>
    <property type="match status" value="1"/>
</dbReference>
<organism evidence="4 5">
    <name type="scientific">Candidatus Doudnabacteria bacterium RIFCSPHIGHO2_02_FULL_46_11</name>
    <dbReference type="NCBI Taxonomy" id="1817832"/>
    <lineage>
        <taxon>Bacteria</taxon>
        <taxon>Candidatus Doudnaibacteriota</taxon>
    </lineage>
</organism>
<evidence type="ECO:0008006" key="6">
    <source>
        <dbReference type="Google" id="ProtNLM"/>
    </source>
</evidence>
<dbReference type="InterPro" id="IPR050698">
    <property type="entry name" value="MBL"/>
</dbReference>
<dbReference type="SMART" id="SM01027">
    <property type="entry name" value="Beta-Casp"/>
    <property type="match status" value="1"/>
</dbReference>
<dbReference type="GO" id="GO:0004521">
    <property type="term" value="F:RNA endonuclease activity"/>
    <property type="evidence" value="ECO:0007669"/>
    <property type="project" value="TreeGrafter"/>
</dbReference>
<comment type="caution">
    <text evidence="4">The sequence shown here is derived from an EMBL/GenBank/DDBJ whole genome shotgun (WGS) entry which is preliminary data.</text>
</comment>
<keyword evidence="1" id="KW-0378">Hydrolase</keyword>
<dbReference type="SMART" id="SM00849">
    <property type="entry name" value="Lactamase_B"/>
    <property type="match status" value="1"/>
</dbReference>
<protein>
    <recommendedName>
        <fullName evidence="6">MBL fold metallo-hydrolase</fullName>
    </recommendedName>
</protein>
<dbReference type="Pfam" id="PF10996">
    <property type="entry name" value="Beta-Casp"/>
    <property type="match status" value="1"/>
</dbReference>
<name>A0A1F5P4H4_9BACT</name>
<evidence type="ECO:0000256" key="1">
    <source>
        <dbReference type="ARBA" id="ARBA00022801"/>
    </source>
</evidence>
<dbReference type="InterPro" id="IPR011108">
    <property type="entry name" value="RMMBL"/>
</dbReference>
<evidence type="ECO:0000313" key="5">
    <source>
        <dbReference type="Proteomes" id="UP000176786"/>
    </source>
</evidence>
<evidence type="ECO:0000313" key="4">
    <source>
        <dbReference type="EMBL" id="OGE84745.1"/>
    </source>
</evidence>
<dbReference type="GO" id="GO:0016787">
    <property type="term" value="F:hydrolase activity"/>
    <property type="evidence" value="ECO:0007669"/>
    <property type="project" value="UniProtKB-KW"/>
</dbReference>
<dbReference type="Pfam" id="PF07521">
    <property type="entry name" value="RMMBL"/>
    <property type="match status" value="1"/>
</dbReference>
<dbReference type="InterPro" id="IPR036866">
    <property type="entry name" value="RibonucZ/Hydroxyglut_hydro"/>
</dbReference>
<dbReference type="Gene3D" id="3.40.50.10890">
    <property type="match status" value="1"/>
</dbReference>
<dbReference type="EMBL" id="MFES01000036">
    <property type="protein sequence ID" value="OGE84745.1"/>
    <property type="molecule type" value="Genomic_DNA"/>
</dbReference>
<dbReference type="PANTHER" id="PTHR11203:SF37">
    <property type="entry name" value="INTEGRATOR COMPLEX SUBUNIT 11"/>
    <property type="match status" value="1"/>
</dbReference>
<accession>A0A1F5P4H4</accession>
<sequence length="450" mass="50335">MQITFYGAAGEVTGSCTLVESGDTRVLVDCGAFQGGYKERIKNNSKFPFDAAKVDALVLTHAHYDHCGRIPKLVAAGFKGPIFTTEATAHLVKLILEDSLRVMENDYQKSGLLPFFNEEHLALAMKQIKPVKYGQKVNSRGGVSFALREAGHVLGSASVELYLEDKTVLFSGDLGNDGAPIMRDTNMPEKADVVIMESTYAMREHEARTERVSKLEQALLYTHKHRGVLLIPAFALERTQEVLWDLHRLSDLHKLPGMPFYLDSPLAIKITDEFRHHPDVFDAEAVKAYKMHHDFLSFPNLHITLTSDESKTINSAPAPKVIIAGSGMMDGGRIMHHLKRYLPLPNTTILVVGYQSVNSTGRRLLNGEKAVRIDGRFIPVHAKIIKADSFSAHADYNKLIKWVTSIRKKPTTIFLNHGEMLPAKEFANFLKDKYDLNTQVPRAKQTFKIV</sequence>
<dbReference type="Proteomes" id="UP000176786">
    <property type="component" value="Unassembled WGS sequence"/>
</dbReference>
<dbReference type="Gene3D" id="3.60.15.10">
    <property type="entry name" value="Ribonuclease Z/Hydroxyacylglutathione hydrolase-like"/>
    <property type="match status" value="1"/>
</dbReference>
<dbReference type="PANTHER" id="PTHR11203">
    <property type="entry name" value="CLEAVAGE AND POLYADENYLATION SPECIFICITY FACTOR FAMILY MEMBER"/>
    <property type="match status" value="1"/>
</dbReference>
<evidence type="ECO:0000259" key="3">
    <source>
        <dbReference type="SMART" id="SM01027"/>
    </source>
</evidence>
<dbReference type="InterPro" id="IPR022712">
    <property type="entry name" value="Beta_Casp"/>
</dbReference>